<dbReference type="AlphaFoldDB" id="A0A0D2G007"/>
<evidence type="ECO:0000313" key="2">
    <source>
        <dbReference type="EMBL" id="KIW65449.1"/>
    </source>
</evidence>
<feature type="region of interest" description="Disordered" evidence="1">
    <location>
        <begin position="1"/>
        <end position="51"/>
    </location>
</feature>
<accession>A0A0D2G007</accession>
<organism evidence="2 3">
    <name type="scientific">Phialophora macrospora</name>
    <dbReference type="NCBI Taxonomy" id="1851006"/>
    <lineage>
        <taxon>Eukaryota</taxon>
        <taxon>Fungi</taxon>
        <taxon>Dikarya</taxon>
        <taxon>Ascomycota</taxon>
        <taxon>Pezizomycotina</taxon>
        <taxon>Eurotiomycetes</taxon>
        <taxon>Chaetothyriomycetidae</taxon>
        <taxon>Chaetothyriales</taxon>
        <taxon>Herpotrichiellaceae</taxon>
        <taxon>Phialophora</taxon>
    </lineage>
</organism>
<gene>
    <name evidence="2" type="ORF">PV04_07708</name>
</gene>
<dbReference type="EMBL" id="KN846960">
    <property type="protein sequence ID" value="KIW65449.1"/>
    <property type="molecule type" value="Genomic_DNA"/>
</dbReference>
<dbReference type="HOGENOM" id="CLU_1758574_0_0_1"/>
<feature type="compositionally biased region" description="Low complexity" evidence="1">
    <location>
        <begin position="98"/>
        <end position="108"/>
    </location>
</feature>
<feature type="compositionally biased region" description="Low complexity" evidence="1">
    <location>
        <begin position="1"/>
        <end position="33"/>
    </location>
</feature>
<evidence type="ECO:0000256" key="1">
    <source>
        <dbReference type="SAM" id="MobiDB-lite"/>
    </source>
</evidence>
<sequence length="148" mass="16292">MAPLSNSNANSANRNTQPPRTNNSTRDSSSTSLDSRKNPSIGSRDKKEYGNGVSRLAEGFECFRPFAEVDQAGRSQILDTRQVWGYTWGGTSSEDTNSHGNSNSNSNSRVGDNGQGDNRKSSDEEGNLDWVWRQADEAADGASWWERK</sequence>
<keyword evidence="3" id="KW-1185">Reference proteome</keyword>
<proteinExistence type="predicted"/>
<feature type="region of interest" description="Disordered" evidence="1">
    <location>
        <begin position="86"/>
        <end position="133"/>
    </location>
</feature>
<dbReference type="Proteomes" id="UP000054266">
    <property type="component" value="Unassembled WGS sequence"/>
</dbReference>
<dbReference type="STRING" id="5601.A0A0D2G007"/>
<reference evidence="2 3" key="1">
    <citation type="submission" date="2015-01" db="EMBL/GenBank/DDBJ databases">
        <title>The Genome Sequence of Capronia semiimmersa CBS27337.</title>
        <authorList>
            <consortium name="The Broad Institute Genomics Platform"/>
            <person name="Cuomo C."/>
            <person name="de Hoog S."/>
            <person name="Gorbushina A."/>
            <person name="Stielow B."/>
            <person name="Teixiera M."/>
            <person name="Abouelleil A."/>
            <person name="Chapman S.B."/>
            <person name="Priest M."/>
            <person name="Young S.K."/>
            <person name="Wortman J."/>
            <person name="Nusbaum C."/>
            <person name="Birren B."/>
        </authorList>
    </citation>
    <scope>NUCLEOTIDE SEQUENCE [LARGE SCALE GENOMIC DNA]</scope>
    <source>
        <strain evidence="2 3">CBS 27337</strain>
    </source>
</reference>
<evidence type="ECO:0000313" key="3">
    <source>
        <dbReference type="Proteomes" id="UP000054266"/>
    </source>
</evidence>
<protein>
    <submittedName>
        <fullName evidence="2">Uncharacterized protein</fullName>
    </submittedName>
</protein>
<name>A0A0D2G007_9EURO</name>